<evidence type="ECO:0000256" key="4">
    <source>
        <dbReference type="ARBA" id="ARBA00008539"/>
    </source>
</evidence>
<evidence type="ECO:0000256" key="5">
    <source>
        <dbReference type="ARBA" id="ARBA00017962"/>
    </source>
</evidence>
<evidence type="ECO:0000256" key="6">
    <source>
        <dbReference type="ARBA" id="ARBA00022676"/>
    </source>
</evidence>
<dbReference type="AlphaFoldDB" id="A0A5N5T817"/>
<evidence type="ECO:0000256" key="1">
    <source>
        <dbReference type="ARBA" id="ARBA00001936"/>
    </source>
</evidence>
<dbReference type="PANTHER" id="PTHR46420:SF1">
    <property type="entry name" value="BETA-1,4-GLUCURONYLTRANSFERASE 1"/>
    <property type="match status" value="1"/>
</dbReference>
<name>A0A5N5T817_9CRUS</name>
<evidence type="ECO:0000256" key="7">
    <source>
        <dbReference type="ARBA" id="ARBA00022679"/>
    </source>
</evidence>
<evidence type="ECO:0000256" key="16">
    <source>
        <dbReference type="ARBA" id="ARBA00030723"/>
    </source>
</evidence>
<evidence type="ECO:0000256" key="3">
    <source>
        <dbReference type="ARBA" id="ARBA00004922"/>
    </source>
</evidence>
<proteinExistence type="inferred from homology"/>
<dbReference type="OrthoDB" id="9974378at2759"/>
<evidence type="ECO:0000256" key="19">
    <source>
        <dbReference type="ARBA" id="ARBA00033291"/>
    </source>
</evidence>
<evidence type="ECO:0000256" key="10">
    <source>
        <dbReference type="ARBA" id="ARBA00022968"/>
    </source>
</evidence>
<comment type="catalytic activity">
    <reaction evidence="20">
        <text>3-O-[beta-D-Xyl-(1-&gt;4)-Rib-ol-P-Rib-ol-P-3-beta-D-GalNAc-(1-&gt;3)-beta-D-GlcNAc-(1-&gt;4)-(O-6-P-alpha-D-Man)]-Thr-[protein] + UDP-alpha-D-glucuronate = 3-O-[beta-D-GlcA-(1-&gt;3)-beta-D-Xyl-(1-&gt;4)-Rib-ol-P-Rib-ol-P-3-beta-D-GalNAc-(1-&gt;3)-beta-D-GlcNAc-(1-&gt;4)-(O-6-P-alpha-D-Man)]-Thr-[protein] + UDP + H(+)</text>
        <dbReference type="Rhea" id="RHEA:46860"/>
        <dbReference type="Rhea" id="RHEA-COMP:15023"/>
        <dbReference type="Rhea" id="RHEA-COMP:17482"/>
        <dbReference type="ChEBI" id="CHEBI:15378"/>
        <dbReference type="ChEBI" id="CHEBI:58052"/>
        <dbReference type="ChEBI" id="CHEBI:58223"/>
        <dbReference type="ChEBI" id="CHEBI:142405"/>
        <dbReference type="ChEBI" id="CHEBI:177336"/>
    </reaction>
</comment>
<organism evidence="21 22">
    <name type="scientific">Armadillidium nasatum</name>
    <dbReference type="NCBI Taxonomy" id="96803"/>
    <lineage>
        <taxon>Eukaryota</taxon>
        <taxon>Metazoa</taxon>
        <taxon>Ecdysozoa</taxon>
        <taxon>Arthropoda</taxon>
        <taxon>Crustacea</taxon>
        <taxon>Multicrustacea</taxon>
        <taxon>Malacostraca</taxon>
        <taxon>Eumalacostraca</taxon>
        <taxon>Peracarida</taxon>
        <taxon>Isopoda</taxon>
        <taxon>Oniscidea</taxon>
        <taxon>Crinocheta</taxon>
        <taxon>Armadillidiidae</taxon>
        <taxon>Armadillidium</taxon>
    </lineage>
</organism>
<dbReference type="GO" id="GO:0000139">
    <property type="term" value="C:Golgi membrane"/>
    <property type="evidence" value="ECO:0007669"/>
    <property type="project" value="UniProtKB-SubCell"/>
</dbReference>
<dbReference type="Pfam" id="PF13896">
    <property type="entry name" value="Glyco_transf_49"/>
    <property type="match status" value="1"/>
</dbReference>
<keyword evidence="14" id="KW-0325">Glycoprotein</keyword>
<dbReference type="PANTHER" id="PTHR46420">
    <property type="entry name" value="BETA-1,4-GLUCURONYLTRANSFERASE 1"/>
    <property type="match status" value="1"/>
</dbReference>
<evidence type="ECO:0000256" key="17">
    <source>
        <dbReference type="ARBA" id="ARBA00032175"/>
    </source>
</evidence>
<evidence type="ECO:0000256" key="18">
    <source>
        <dbReference type="ARBA" id="ARBA00032181"/>
    </source>
</evidence>
<evidence type="ECO:0000256" key="13">
    <source>
        <dbReference type="ARBA" id="ARBA00023136"/>
    </source>
</evidence>
<keyword evidence="7 21" id="KW-0808">Transferase</keyword>
<keyword evidence="15" id="KW-0464">Manganese</keyword>
<comment type="similarity">
    <text evidence="4">Belongs to the glycosyltransferase 49 family.</text>
</comment>
<evidence type="ECO:0000256" key="2">
    <source>
        <dbReference type="ARBA" id="ARBA00004323"/>
    </source>
</evidence>
<reference evidence="21 22" key="1">
    <citation type="journal article" date="2019" name="PLoS Biol.">
        <title>Sex chromosomes control vertical transmission of feminizing Wolbachia symbionts in an isopod.</title>
        <authorList>
            <person name="Becking T."/>
            <person name="Chebbi M.A."/>
            <person name="Giraud I."/>
            <person name="Moumen B."/>
            <person name="Laverre T."/>
            <person name="Caubet Y."/>
            <person name="Peccoud J."/>
            <person name="Gilbert C."/>
            <person name="Cordaux R."/>
        </authorList>
    </citation>
    <scope>NUCLEOTIDE SEQUENCE [LARGE SCALE GENOMIC DNA]</scope>
    <source>
        <strain evidence="21">ANa2</strain>
        <tissue evidence="21">Whole body excluding digestive tract and cuticle</tissue>
    </source>
</reference>
<evidence type="ECO:0000256" key="8">
    <source>
        <dbReference type="ARBA" id="ARBA00022692"/>
    </source>
</evidence>
<evidence type="ECO:0000256" key="14">
    <source>
        <dbReference type="ARBA" id="ARBA00023180"/>
    </source>
</evidence>
<keyword evidence="11" id="KW-1133">Transmembrane helix</keyword>
<evidence type="ECO:0000256" key="15">
    <source>
        <dbReference type="ARBA" id="ARBA00023211"/>
    </source>
</evidence>
<dbReference type="GO" id="GO:0015020">
    <property type="term" value="F:glucuronosyltransferase activity"/>
    <property type="evidence" value="ECO:0007669"/>
    <property type="project" value="InterPro"/>
</dbReference>
<dbReference type="UniPathway" id="UPA00378"/>
<comment type="pathway">
    <text evidence="3">Protein modification; protein glycosylation.</text>
</comment>
<evidence type="ECO:0000256" key="20">
    <source>
        <dbReference type="ARBA" id="ARBA00047852"/>
    </source>
</evidence>
<dbReference type="InterPro" id="IPR043189">
    <property type="entry name" value="B4GAT1"/>
</dbReference>
<dbReference type="Proteomes" id="UP000326759">
    <property type="component" value="Unassembled WGS sequence"/>
</dbReference>
<evidence type="ECO:0000256" key="11">
    <source>
        <dbReference type="ARBA" id="ARBA00022989"/>
    </source>
</evidence>
<keyword evidence="10" id="KW-0735">Signal-anchor</keyword>
<keyword evidence="8" id="KW-0812">Transmembrane</keyword>
<protein>
    <recommendedName>
        <fullName evidence="5">Beta-1,4-glucuronyltransferase 1</fullName>
    </recommendedName>
    <alternativeName>
        <fullName evidence="16">I-beta-1,3-N-acetylglucosaminyltransferase</fullName>
    </alternativeName>
    <alternativeName>
        <fullName evidence="19">N-acetyllactosaminide beta-1,3-N-acetylglucosaminyltransferase</fullName>
    </alternativeName>
    <alternativeName>
        <fullName evidence="17">Poly-N-acetyllactosamine extension enzyme</fullName>
    </alternativeName>
    <alternativeName>
        <fullName evidence="18">UDP-GlcNAc:betaGal beta-1,3-N-acetylglucosaminyltransferase 1</fullName>
    </alternativeName>
</protein>
<dbReference type="GO" id="GO:0035269">
    <property type="term" value="P:protein O-linked glycosylation via mannose"/>
    <property type="evidence" value="ECO:0007669"/>
    <property type="project" value="TreeGrafter"/>
</dbReference>
<keyword evidence="6" id="KW-0328">Glycosyltransferase</keyword>
<evidence type="ECO:0000256" key="9">
    <source>
        <dbReference type="ARBA" id="ARBA00022723"/>
    </source>
</evidence>
<evidence type="ECO:0000256" key="12">
    <source>
        <dbReference type="ARBA" id="ARBA00023034"/>
    </source>
</evidence>
<keyword evidence="13" id="KW-0472">Membrane</keyword>
<evidence type="ECO:0000313" key="21">
    <source>
        <dbReference type="EMBL" id="KAB7502417.1"/>
    </source>
</evidence>
<comment type="subcellular location">
    <subcellularLocation>
        <location evidence="2">Golgi apparatus membrane</location>
        <topology evidence="2">Single-pass type II membrane protein</topology>
    </subcellularLocation>
</comment>
<keyword evidence="12" id="KW-0333">Golgi apparatus</keyword>
<keyword evidence="22" id="KW-1185">Reference proteome</keyword>
<dbReference type="EMBL" id="SEYY01007582">
    <property type="protein sequence ID" value="KAB7502417.1"/>
    <property type="molecule type" value="Genomic_DNA"/>
</dbReference>
<gene>
    <name evidence="21" type="primary">B4GAT1</name>
    <name evidence="21" type="ORF">Anas_12344</name>
</gene>
<dbReference type="GO" id="GO:0046872">
    <property type="term" value="F:metal ion binding"/>
    <property type="evidence" value="ECO:0007669"/>
    <property type="project" value="UniProtKB-KW"/>
</dbReference>
<sequence length="342" mass="40023">MVPLSVAEILELITHASILDTSGEYKLAIGVLARNSLNSSDYSKKTEEKNEITLVSQCSLSRLHLLPELAKRWEGPLSICVFLLPEEVETGIKILLLLRKCVPDLHHKATFSVVYPLGSSHQPTLKLSFENVSCDEISKLFSKFNRSNYDFGTISYPNNLLRNVARKAVKTDYMFIVDVDMIPSEHLRTRFLAYLKANKLSRERQGNLKNEQEKTVWVVPSYEIDVDAHIPDNKSNLLKLREMGKARPFYQELCWKCQKYTEYDAWERRKPRMNEKETDPLQHLYEVLWRDPWEPFYISKTNVPLYDERFRQYGFNRISQSCILVLYDGAIPDRFRRRLATY</sequence>
<keyword evidence="9" id="KW-0479">Metal-binding</keyword>
<evidence type="ECO:0000313" key="22">
    <source>
        <dbReference type="Proteomes" id="UP000326759"/>
    </source>
</evidence>
<accession>A0A5N5T817</accession>
<comment type="caution">
    <text evidence="21">The sequence shown here is derived from an EMBL/GenBank/DDBJ whole genome shotgun (WGS) entry which is preliminary data.</text>
</comment>
<comment type="cofactor">
    <cofactor evidence="1">
        <name>Mn(2+)</name>
        <dbReference type="ChEBI" id="CHEBI:29035"/>
    </cofactor>
</comment>